<dbReference type="Pfam" id="PF04149">
    <property type="entry name" value="DUF397"/>
    <property type="match status" value="2"/>
</dbReference>
<dbReference type="InterPro" id="IPR007278">
    <property type="entry name" value="DUF397"/>
</dbReference>
<dbReference type="OrthoDB" id="4562195at2"/>
<reference evidence="2 3" key="2">
    <citation type="journal article" date="2016" name="Genome Announc.">
        <title>Draft Genome Sequences of Streptomyces scabiei S58, Streptomyces turgidiscabies T45, and Streptomyces acidiscabies a10, the Pathogens of Potato Common Scab, Isolated in Japan.</title>
        <authorList>
            <person name="Tomihama T."/>
            <person name="Nishi Y."/>
            <person name="Sakai M."/>
            <person name="Ikenaga M."/>
            <person name="Okubo T."/>
            <person name="Ikeda S."/>
        </authorList>
    </citation>
    <scope>NUCLEOTIDE SEQUENCE [LARGE SCALE GENOMIC DNA]</scope>
    <source>
        <strain evidence="2 3">S58</strain>
    </source>
</reference>
<protein>
    <recommendedName>
        <fullName evidence="1">DUF397 domain-containing protein</fullName>
    </recommendedName>
</protein>
<sequence length="83" mass="8779">MSTTGLSWLKSSYSGTEGDNCVEVALEWRKSTYSGTAGDNCIEVAPTPTTIHIRDSKDTTRPHLGLGPAAWAAFVVHAAAQAD</sequence>
<comment type="caution">
    <text evidence="2">The sequence shown here is derived from an EMBL/GenBank/DDBJ whole genome shotgun (WGS) entry which is preliminary data.</text>
</comment>
<dbReference type="AlphaFoldDB" id="A0A100JK30"/>
<organism evidence="2 3">
    <name type="scientific">Streptomyces scabiei</name>
    <dbReference type="NCBI Taxonomy" id="1930"/>
    <lineage>
        <taxon>Bacteria</taxon>
        <taxon>Bacillati</taxon>
        <taxon>Actinomycetota</taxon>
        <taxon>Actinomycetes</taxon>
        <taxon>Kitasatosporales</taxon>
        <taxon>Streptomycetaceae</taxon>
        <taxon>Streptomyces</taxon>
    </lineage>
</organism>
<name>A0A100JK30_STRSC</name>
<reference evidence="3" key="3">
    <citation type="submission" date="2016-02" db="EMBL/GenBank/DDBJ databases">
        <title>Draft genome of pathogenic Streptomyces sp. in Japan.</title>
        <authorList>
            <person name="Tomihama T."/>
            <person name="Ikenaga M."/>
            <person name="Sakai M."/>
            <person name="Okubo T."/>
            <person name="Ikeda S."/>
        </authorList>
    </citation>
    <scope>NUCLEOTIDE SEQUENCE [LARGE SCALE GENOMIC DNA]</scope>
    <source>
        <strain evidence="3">S58</strain>
    </source>
</reference>
<gene>
    <name evidence="2" type="ORF">SsS58_01303</name>
</gene>
<feature type="domain" description="DUF397" evidence="1">
    <location>
        <begin position="7"/>
        <end position="25"/>
    </location>
</feature>
<evidence type="ECO:0000313" key="3">
    <source>
        <dbReference type="Proteomes" id="UP000067448"/>
    </source>
</evidence>
<accession>A0A100JK30</accession>
<dbReference type="Proteomes" id="UP000067448">
    <property type="component" value="Unassembled WGS sequence"/>
</dbReference>
<evidence type="ECO:0000259" key="1">
    <source>
        <dbReference type="Pfam" id="PF04149"/>
    </source>
</evidence>
<reference evidence="3" key="1">
    <citation type="submission" date="2015-11" db="EMBL/GenBank/DDBJ databases">
        <authorList>
            <consortium name="Cross-ministerial Strategic Innovation Promotion Program (SIP) consortium"/>
            <person name="Tomihama T."/>
            <person name="Ikenaga M."/>
            <person name="Sakai M."/>
            <person name="Okubo T."/>
            <person name="Ikeda S."/>
        </authorList>
    </citation>
    <scope>NUCLEOTIDE SEQUENCE [LARGE SCALE GENOMIC DNA]</scope>
    <source>
        <strain evidence="3">S58</strain>
    </source>
</reference>
<dbReference type="RefSeq" id="WP_059079031.1">
    <property type="nucleotide sequence ID" value="NZ_BCMM01000004.1"/>
</dbReference>
<proteinExistence type="predicted"/>
<feature type="domain" description="DUF397" evidence="1">
    <location>
        <begin position="26"/>
        <end position="77"/>
    </location>
</feature>
<evidence type="ECO:0000313" key="2">
    <source>
        <dbReference type="EMBL" id="GAQ60960.1"/>
    </source>
</evidence>
<dbReference type="EMBL" id="BCMM01000004">
    <property type="protein sequence ID" value="GAQ60960.1"/>
    <property type="molecule type" value="Genomic_DNA"/>
</dbReference>